<feature type="domain" description="Anticodon-binding" evidence="1">
    <location>
        <begin position="93"/>
        <end position="179"/>
    </location>
</feature>
<dbReference type="PANTHER" id="PTHR11476">
    <property type="entry name" value="HISTIDYL-TRNA SYNTHETASE"/>
    <property type="match status" value="1"/>
</dbReference>
<protein>
    <recommendedName>
        <fullName evidence="1">Anticodon-binding domain-containing protein</fullName>
    </recommendedName>
</protein>
<proteinExistence type="predicted"/>
<organism evidence="2 3">
    <name type="scientific">Sphaeroforma arctica JP610</name>
    <dbReference type="NCBI Taxonomy" id="667725"/>
    <lineage>
        <taxon>Eukaryota</taxon>
        <taxon>Ichthyosporea</taxon>
        <taxon>Ichthyophonida</taxon>
        <taxon>Sphaeroforma</taxon>
    </lineage>
</organism>
<sequence>MGWVKFGTPTYLLARLIHTHCPFSLLSHVSGVATGSQTTVLAGGRYSDLVRELGGTDISGVGWAGGVERLQILIDEVHPNYVQDNGLMRTSEVAVCSLDGAASHVHCLRLTQTLRAAGYRTVFNPSKSHYKQLGAADTAGCQYALLIGKDEVEGSSVCIKDLRTSEQTTIPLHDAVTWIGHQQPLK</sequence>
<dbReference type="EMBL" id="KQ241793">
    <property type="protein sequence ID" value="KNC84025.1"/>
    <property type="molecule type" value="Genomic_DNA"/>
</dbReference>
<dbReference type="InterPro" id="IPR045864">
    <property type="entry name" value="aa-tRNA-synth_II/BPL/LPL"/>
</dbReference>
<dbReference type="InterPro" id="IPR036621">
    <property type="entry name" value="Anticodon-bd_dom_sf"/>
</dbReference>
<name>A0A0L0G4Q9_9EUKA</name>
<accession>A0A0L0G4Q9</accession>
<evidence type="ECO:0000313" key="3">
    <source>
        <dbReference type="Proteomes" id="UP000054560"/>
    </source>
</evidence>
<evidence type="ECO:0000313" key="2">
    <source>
        <dbReference type="EMBL" id="KNC84025.1"/>
    </source>
</evidence>
<dbReference type="SUPFAM" id="SSF55681">
    <property type="entry name" value="Class II aaRS and biotin synthetases"/>
    <property type="match status" value="1"/>
</dbReference>
<keyword evidence="3" id="KW-1185">Reference proteome</keyword>
<evidence type="ECO:0000259" key="1">
    <source>
        <dbReference type="Pfam" id="PF03129"/>
    </source>
</evidence>
<gene>
    <name evidence="2" type="ORF">SARC_03736</name>
</gene>
<dbReference type="PANTHER" id="PTHR11476:SF7">
    <property type="entry name" value="HISTIDINE--TRNA LIGASE"/>
    <property type="match status" value="1"/>
</dbReference>
<dbReference type="STRING" id="667725.A0A0L0G4Q9"/>
<dbReference type="AlphaFoldDB" id="A0A0L0G4Q9"/>
<dbReference type="Proteomes" id="UP000054560">
    <property type="component" value="Unassembled WGS sequence"/>
</dbReference>
<dbReference type="Pfam" id="PF03129">
    <property type="entry name" value="HGTP_anticodon"/>
    <property type="match status" value="1"/>
</dbReference>
<dbReference type="GeneID" id="25904240"/>
<dbReference type="Gene3D" id="3.30.930.10">
    <property type="entry name" value="Bira Bifunctional Protein, Domain 2"/>
    <property type="match status" value="1"/>
</dbReference>
<dbReference type="SUPFAM" id="SSF52954">
    <property type="entry name" value="Class II aaRS ABD-related"/>
    <property type="match status" value="1"/>
</dbReference>
<dbReference type="RefSeq" id="XP_014157927.1">
    <property type="nucleotide sequence ID" value="XM_014302452.1"/>
</dbReference>
<reference evidence="2 3" key="1">
    <citation type="submission" date="2011-02" db="EMBL/GenBank/DDBJ databases">
        <title>The Genome Sequence of Sphaeroforma arctica JP610.</title>
        <authorList>
            <consortium name="The Broad Institute Genome Sequencing Platform"/>
            <person name="Russ C."/>
            <person name="Cuomo C."/>
            <person name="Young S.K."/>
            <person name="Zeng Q."/>
            <person name="Gargeya S."/>
            <person name="Alvarado L."/>
            <person name="Berlin A."/>
            <person name="Chapman S.B."/>
            <person name="Chen Z."/>
            <person name="Freedman E."/>
            <person name="Gellesch M."/>
            <person name="Goldberg J."/>
            <person name="Griggs A."/>
            <person name="Gujja S."/>
            <person name="Heilman E."/>
            <person name="Heiman D."/>
            <person name="Howarth C."/>
            <person name="Mehta T."/>
            <person name="Neiman D."/>
            <person name="Pearson M."/>
            <person name="Roberts A."/>
            <person name="Saif S."/>
            <person name="Shea T."/>
            <person name="Shenoy N."/>
            <person name="Sisk P."/>
            <person name="Stolte C."/>
            <person name="Sykes S."/>
            <person name="White J."/>
            <person name="Yandava C."/>
            <person name="Burger G."/>
            <person name="Gray M.W."/>
            <person name="Holland P.W.H."/>
            <person name="King N."/>
            <person name="Lang F.B.F."/>
            <person name="Roger A.J."/>
            <person name="Ruiz-Trillo I."/>
            <person name="Haas B."/>
            <person name="Nusbaum C."/>
            <person name="Birren B."/>
        </authorList>
    </citation>
    <scope>NUCLEOTIDE SEQUENCE [LARGE SCALE GENOMIC DNA]</scope>
    <source>
        <strain evidence="2 3">JP610</strain>
    </source>
</reference>
<dbReference type="InterPro" id="IPR004154">
    <property type="entry name" value="Anticodon-bd"/>
</dbReference>
<dbReference type="Gene3D" id="3.40.50.800">
    <property type="entry name" value="Anticodon-binding domain"/>
    <property type="match status" value="1"/>
</dbReference>
<dbReference type="OrthoDB" id="1906957at2759"/>